<accession>A0A1D1W0Q7</accession>
<evidence type="ECO:0000313" key="2">
    <source>
        <dbReference type="Proteomes" id="UP000186922"/>
    </source>
</evidence>
<dbReference type="EMBL" id="BDGG01000011">
    <property type="protein sequence ID" value="GAV04914.1"/>
    <property type="molecule type" value="Genomic_DNA"/>
</dbReference>
<dbReference type="Proteomes" id="UP000186922">
    <property type="component" value="Unassembled WGS sequence"/>
</dbReference>
<sequence>MAEKNKPVAHCAFRIASYGIFTFYIAESLTNLINQTLRKDEYPDVFKSGFRDGHPCETPLVKVLENPKTALDQMTRQYDRGDVGNAVRPFADHETGKMTGELFAEWGVGGGSCGREGLHSYFSRFGKEISSLLGSPAWWMSYKEKMLRGRT</sequence>
<reference evidence="1 2" key="1">
    <citation type="journal article" date="2016" name="Nat. Commun.">
        <title>Extremotolerant tardigrade genome and improved radiotolerance of human cultured cells by tardigrade-unique protein.</title>
        <authorList>
            <person name="Hashimoto T."/>
            <person name="Horikawa D.D."/>
            <person name="Saito Y."/>
            <person name="Kuwahara H."/>
            <person name="Kozuka-Hata H."/>
            <person name="Shin-I T."/>
            <person name="Minakuchi Y."/>
            <person name="Ohishi K."/>
            <person name="Motoyama A."/>
            <person name="Aizu T."/>
            <person name="Enomoto A."/>
            <person name="Kondo K."/>
            <person name="Tanaka S."/>
            <person name="Hara Y."/>
            <person name="Koshikawa S."/>
            <person name="Sagara H."/>
            <person name="Miura T."/>
            <person name="Yokobori S."/>
            <person name="Miyagawa K."/>
            <person name="Suzuki Y."/>
            <person name="Kubo T."/>
            <person name="Oyama M."/>
            <person name="Kohara Y."/>
            <person name="Fujiyama A."/>
            <person name="Arakawa K."/>
            <person name="Katayama T."/>
            <person name="Toyoda A."/>
            <person name="Kunieda T."/>
        </authorList>
    </citation>
    <scope>NUCLEOTIDE SEQUENCE [LARGE SCALE GENOMIC DNA]</scope>
    <source>
        <strain evidence="1 2">YOKOZUNA-1</strain>
    </source>
</reference>
<keyword evidence="2" id="KW-1185">Reference proteome</keyword>
<protein>
    <submittedName>
        <fullName evidence="1">Uncharacterized protein</fullName>
    </submittedName>
</protein>
<gene>
    <name evidence="1" type="primary">RvY_15116-1</name>
    <name evidence="1" type="synonym">RvY_15116.1</name>
    <name evidence="1" type="ORF">RvY_15116</name>
</gene>
<organism evidence="1 2">
    <name type="scientific">Ramazzottius varieornatus</name>
    <name type="common">Water bear</name>
    <name type="synonym">Tardigrade</name>
    <dbReference type="NCBI Taxonomy" id="947166"/>
    <lineage>
        <taxon>Eukaryota</taxon>
        <taxon>Metazoa</taxon>
        <taxon>Ecdysozoa</taxon>
        <taxon>Tardigrada</taxon>
        <taxon>Eutardigrada</taxon>
        <taxon>Parachela</taxon>
        <taxon>Hypsibioidea</taxon>
        <taxon>Ramazzottiidae</taxon>
        <taxon>Ramazzottius</taxon>
    </lineage>
</organism>
<name>A0A1D1W0Q7_RAMVA</name>
<comment type="caution">
    <text evidence="1">The sequence shown here is derived from an EMBL/GenBank/DDBJ whole genome shotgun (WGS) entry which is preliminary data.</text>
</comment>
<dbReference type="AlphaFoldDB" id="A0A1D1W0Q7"/>
<proteinExistence type="predicted"/>
<evidence type="ECO:0000313" key="1">
    <source>
        <dbReference type="EMBL" id="GAV04914.1"/>
    </source>
</evidence>